<evidence type="ECO:0000259" key="2">
    <source>
        <dbReference type="Pfam" id="PF13843"/>
    </source>
</evidence>
<proteinExistence type="predicted"/>
<dbReference type="InterPro" id="IPR029526">
    <property type="entry name" value="PGBD"/>
</dbReference>
<protein>
    <recommendedName>
        <fullName evidence="2">PiggyBac transposable element-derived protein domain-containing protein</fullName>
    </recommendedName>
</protein>
<keyword evidence="4" id="KW-1185">Reference proteome</keyword>
<evidence type="ECO:0000313" key="3">
    <source>
        <dbReference type="EMBL" id="CAH1981933.1"/>
    </source>
</evidence>
<dbReference type="OrthoDB" id="5876240at2759"/>
<evidence type="ECO:0000256" key="1">
    <source>
        <dbReference type="SAM" id="MobiDB-lite"/>
    </source>
</evidence>
<accession>A0A9P0KS94</accession>
<name>A0A9P0KS94_ACAOB</name>
<reference evidence="3" key="1">
    <citation type="submission" date="2022-03" db="EMBL/GenBank/DDBJ databases">
        <authorList>
            <person name="Sayadi A."/>
        </authorList>
    </citation>
    <scope>NUCLEOTIDE SEQUENCE</scope>
</reference>
<dbReference type="PANTHER" id="PTHR46599:SF3">
    <property type="entry name" value="PIGGYBAC TRANSPOSABLE ELEMENT-DERIVED PROTEIN 4"/>
    <property type="match status" value="1"/>
</dbReference>
<dbReference type="EMBL" id="CAKOFQ010006914">
    <property type="protein sequence ID" value="CAH1981933.1"/>
    <property type="molecule type" value="Genomic_DNA"/>
</dbReference>
<feature type="domain" description="PiggyBac transposable element-derived protein" evidence="2">
    <location>
        <begin position="119"/>
        <end position="476"/>
    </location>
</feature>
<dbReference type="AlphaFoldDB" id="A0A9P0KS94"/>
<dbReference type="PANTHER" id="PTHR46599">
    <property type="entry name" value="PIGGYBAC TRANSPOSABLE ELEMENT-DERIVED PROTEIN 4"/>
    <property type="match status" value="1"/>
</dbReference>
<dbReference type="Pfam" id="PF13843">
    <property type="entry name" value="DDE_Tnp_1_7"/>
    <property type="match status" value="1"/>
</dbReference>
<dbReference type="Proteomes" id="UP001152888">
    <property type="component" value="Unassembled WGS sequence"/>
</dbReference>
<sequence>MLRRAWAILTLKAEMMILRDMSDEDTDDSVRDKDFQPSSEGESSRDDAQQNRKKASAIMTYSNNPSTSEDDFGEANTQVNDENNDTWYLPRGQQMQFGEFREYFGVSPTVIEELVQGHPKNFYMAVVEDSIFQMIADQTNIYATQQLENHSNISASSRLHQWNATSSAEIKRFFGLIAYMGLVKIPYIKDYWSRDPIFKTEFASIVMPRNRFEILLRMIHFANNDECREGDRLHKIQGLVDKLVQNFEALYHPGESVCADELLIPFGGRLIMRQYMKQKRHKYGIKLFKLCTGHGYTLRLKIYAGKNLEVGKTTPTSVVMELCESVLNVGRTVYTDNWYTSIDLANKLLDKRTHLVGTLRRNKKNVPKEVTQKSEIKRGEIISKENIKGITVLNWKDKRNVIMLSTKHTNETVDVPKRNGESVTKPKVVADYNKAKSSVDLSDQMAAYSSPLRKTVKWYKKLAIELLLSTALINAYILYRECTGNVIGIVDFRKEVVRYLVSCTDEHQQ</sequence>
<comment type="caution">
    <text evidence="3">The sequence shown here is derived from an EMBL/GenBank/DDBJ whole genome shotgun (WGS) entry which is preliminary data.</text>
</comment>
<organism evidence="3 4">
    <name type="scientific">Acanthoscelides obtectus</name>
    <name type="common">Bean weevil</name>
    <name type="synonym">Bruchus obtectus</name>
    <dbReference type="NCBI Taxonomy" id="200917"/>
    <lineage>
        <taxon>Eukaryota</taxon>
        <taxon>Metazoa</taxon>
        <taxon>Ecdysozoa</taxon>
        <taxon>Arthropoda</taxon>
        <taxon>Hexapoda</taxon>
        <taxon>Insecta</taxon>
        <taxon>Pterygota</taxon>
        <taxon>Neoptera</taxon>
        <taxon>Endopterygota</taxon>
        <taxon>Coleoptera</taxon>
        <taxon>Polyphaga</taxon>
        <taxon>Cucujiformia</taxon>
        <taxon>Chrysomeloidea</taxon>
        <taxon>Chrysomelidae</taxon>
        <taxon>Bruchinae</taxon>
        <taxon>Bruchini</taxon>
        <taxon>Acanthoscelides</taxon>
    </lineage>
</organism>
<evidence type="ECO:0000313" key="4">
    <source>
        <dbReference type="Proteomes" id="UP001152888"/>
    </source>
</evidence>
<gene>
    <name evidence="3" type="ORF">ACAOBT_LOCUS14760</name>
</gene>
<feature type="region of interest" description="Disordered" evidence="1">
    <location>
        <begin position="23"/>
        <end position="87"/>
    </location>
</feature>